<sequence>MHPYEQNIQEALRNIEAEEDVRILYACESGSRAWGFPSQNSDYDVRFIYVRPVDWYLSIDDRRDVIERPINDLLDINGWDLRKALRLFRKSNPPLLEWLQSPIPYMEQTSAAERIRRMSPLAFSPKSCMYHYLNMARGNFRMYLQGEEVRLKKYFYVLRPILACGWIEEKGTMPPIAFEALFESQIPAGSDLHAIIGDLLARKKAGDELDLGPRIAELNTYLEARIAHFERSAVQIPAAENGQADRLGALFRETLKEAWGLEGAVFQ</sequence>
<reference evidence="1 2" key="1">
    <citation type="submission" date="2024-09" db="EMBL/GenBank/DDBJ databases">
        <authorList>
            <person name="Sun Q."/>
            <person name="Mori K."/>
        </authorList>
    </citation>
    <scope>NUCLEOTIDE SEQUENCE [LARGE SCALE GENOMIC DNA]</scope>
    <source>
        <strain evidence="1 2">TISTR 2452</strain>
    </source>
</reference>
<dbReference type="EMBL" id="JBHMDO010000026">
    <property type="protein sequence ID" value="MFB9327568.1"/>
    <property type="molecule type" value="Genomic_DNA"/>
</dbReference>
<dbReference type="InterPro" id="IPR018775">
    <property type="entry name" value="RlaP"/>
</dbReference>
<protein>
    <submittedName>
        <fullName evidence="1">Nucleotidyltransferase domain-containing protein</fullName>
    </submittedName>
</protein>
<gene>
    <name evidence="1" type="ORF">ACFFSY_16680</name>
</gene>
<dbReference type="PANTHER" id="PTHR34817">
    <property type="entry name" value="NUCLEOTIDYLTRANSFERASE"/>
    <property type="match status" value="1"/>
</dbReference>
<proteinExistence type="predicted"/>
<dbReference type="PANTHER" id="PTHR34817:SF2">
    <property type="entry name" value="NUCLEOTIDYLTRANSFERASE"/>
    <property type="match status" value="1"/>
</dbReference>
<accession>A0ABV5KT29</accession>
<evidence type="ECO:0000313" key="2">
    <source>
        <dbReference type="Proteomes" id="UP001589747"/>
    </source>
</evidence>
<dbReference type="Pfam" id="PF10127">
    <property type="entry name" value="RlaP"/>
    <property type="match status" value="1"/>
</dbReference>
<name>A0ABV5KT29_9BACL</name>
<dbReference type="RefSeq" id="WP_377496002.1">
    <property type="nucleotide sequence ID" value="NZ_JBHMDO010000026.1"/>
</dbReference>
<keyword evidence="2" id="KW-1185">Reference proteome</keyword>
<evidence type="ECO:0000313" key="1">
    <source>
        <dbReference type="EMBL" id="MFB9327568.1"/>
    </source>
</evidence>
<dbReference type="Proteomes" id="UP001589747">
    <property type="component" value="Unassembled WGS sequence"/>
</dbReference>
<comment type="caution">
    <text evidence="1">The sequence shown here is derived from an EMBL/GenBank/DDBJ whole genome shotgun (WGS) entry which is preliminary data.</text>
</comment>
<organism evidence="1 2">
    <name type="scientific">Paenibacillus aurantiacus</name>
    <dbReference type="NCBI Taxonomy" id="1936118"/>
    <lineage>
        <taxon>Bacteria</taxon>
        <taxon>Bacillati</taxon>
        <taxon>Bacillota</taxon>
        <taxon>Bacilli</taxon>
        <taxon>Bacillales</taxon>
        <taxon>Paenibacillaceae</taxon>
        <taxon>Paenibacillus</taxon>
    </lineage>
</organism>